<feature type="transmembrane region" description="Helical" evidence="9">
    <location>
        <begin position="354"/>
        <end position="372"/>
    </location>
</feature>
<keyword evidence="8" id="KW-0175">Coiled coil</keyword>
<dbReference type="Gene3D" id="1.10.287.130">
    <property type="match status" value="1"/>
</dbReference>
<feature type="transmembrane region" description="Helical" evidence="9">
    <location>
        <begin position="41"/>
        <end position="61"/>
    </location>
</feature>
<dbReference type="InterPro" id="IPR000700">
    <property type="entry name" value="PAS-assoc_C"/>
</dbReference>
<feature type="transmembrane region" description="Helical" evidence="9">
    <location>
        <begin position="105"/>
        <end position="123"/>
    </location>
</feature>
<evidence type="ECO:0000256" key="4">
    <source>
        <dbReference type="ARBA" id="ARBA00022553"/>
    </source>
</evidence>
<dbReference type="RefSeq" id="WP_200348329.1">
    <property type="nucleotide sequence ID" value="NZ_NRSJ01000053.1"/>
</dbReference>
<organism evidence="15 16">
    <name type="scientific">Halochromatium glycolicum</name>
    <dbReference type="NCBI Taxonomy" id="85075"/>
    <lineage>
        <taxon>Bacteria</taxon>
        <taxon>Pseudomonadati</taxon>
        <taxon>Pseudomonadota</taxon>
        <taxon>Gammaproteobacteria</taxon>
        <taxon>Chromatiales</taxon>
        <taxon>Chromatiaceae</taxon>
        <taxon>Halochromatium</taxon>
    </lineage>
</organism>
<feature type="domain" description="Response regulatory" evidence="11">
    <location>
        <begin position="1866"/>
        <end position="1976"/>
    </location>
</feature>
<dbReference type="SMART" id="SM00388">
    <property type="entry name" value="HisKA"/>
    <property type="match status" value="1"/>
</dbReference>
<evidence type="ECO:0000313" key="15">
    <source>
        <dbReference type="EMBL" id="MBK1706855.1"/>
    </source>
</evidence>
<evidence type="ECO:0000259" key="14">
    <source>
        <dbReference type="PROSITE" id="PS50885"/>
    </source>
</evidence>
<dbReference type="SMART" id="SM00091">
    <property type="entry name" value="PAS"/>
    <property type="match status" value="5"/>
</dbReference>
<feature type="domain" description="PAS" evidence="12">
    <location>
        <begin position="1308"/>
        <end position="1378"/>
    </location>
</feature>
<dbReference type="SUPFAM" id="SSF55874">
    <property type="entry name" value="ATPase domain of HSP90 chaperone/DNA topoisomerase II/histidine kinase"/>
    <property type="match status" value="1"/>
</dbReference>
<evidence type="ECO:0000256" key="6">
    <source>
        <dbReference type="ARBA" id="ARBA00022777"/>
    </source>
</evidence>
<dbReference type="NCBIfam" id="TIGR00229">
    <property type="entry name" value="sensory_box"/>
    <property type="match status" value="4"/>
</dbReference>
<dbReference type="CDD" id="cd06225">
    <property type="entry name" value="HAMP"/>
    <property type="match status" value="1"/>
</dbReference>
<dbReference type="Gene3D" id="3.30.450.20">
    <property type="entry name" value="PAS domain"/>
    <property type="match status" value="5"/>
</dbReference>
<dbReference type="GO" id="GO:0016020">
    <property type="term" value="C:membrane"/>
    <property type="evidence" value="ECO:0007669"/>
    <property type="project" value="UniProtKB-SubCell"/>
</dbReference>
<dbReference type="Pfam" id="PF13426">
    <property type="entry name" value="PAS_9"/>
    <property type="match status" value="1"/>
</dbReference>
<dbReference type="PROSITE" id="PS50113">
    <property type="entry name" value="PAC"/>
    <property type="match status" value="5"/>
</dbReference>
<feature type="domain" description="PAS" evidence="12">
    <location>
        <begin position="615"/>
        <end position="689"/>
    </location>
</feature>
<dbReference type="PROSITE" id="PS50885">
    <property type="entry name" value="HAMP"/>
    <property type="match status" value="1"/>
</dbReference>
<dbReference type="SUPFAM" id="SSF52172">
    <property type="entry name" value="CheY-like"/>
    <property type="match status" value="1"/>
</dbReference>
<dbReference type="PANTHER" id="PTHR43304:SF1">
    <property type="entry name" value="PAC DOMAIN-CONTAINING PROTEIN"/>
    <property type="match status" value="1"/>
</dbReference>
<feature type="domain" description="Histidine kinase" evidence="10">
    <location>
        <begin position="1616"/>
        <end position="1844"/>
    </location>
</feature>
<dbReference type="InterPro" id="IPR003594">
    <property type="entry name" value="HATPase_dom"/>
</dbReference>
<feature type="domain" description="HAMP" evidence="14">
    <location>
        <begin position="377"/>
        <end position="433"/>
    </location>
</feature>
<comment type="subcellular location">
    <subcellularLocation>
        <location evidence="2">Membrane</location>
    </subcellularLocation>
</comment>
<feature type="domain" description="PAS" evidence="12">
    <location>
        <begin position="874"/>
        <end position="922"/>
    </location>
</feature>
<dbReference type="InterPro" id="IPR004358">
    <property type="entry name" value="Sig_transdc_His_kin-like_C"/>
</dbReference>
<dbReference type="Gene3D" id="3.40.50.2300">
    <property type="match status" value="1"/>
</dbReference>
<evidence type="ECO:0000256" key="9">
    <source>
        <dbReference type="SAM" id="Phobius"/>
    </source>
</evidence>
<dbReference type="InterPro" id="IPR029016">
    <property type="entry name" value="GAF-like_dom_sf"/>
</dbReference>
<dbReference type="SMART" id="SM00065">
    <property type="entry name" value="GAF"/>
    <property type="match status" value="2"/>
</dbReference>
<evidence type="ECO:0000259" key="10">
    <source>
        <dbReference type="PROSITE" id="PS50109"/>
    </source>
</evidence>
<dbReference type="SUPFAM" id="SSF55781">
    <property type="entry name" value="GAF domain-like"/>
    <property type="match status" value="2"/>
</dbReference>
<evidence type="ECO:0000256" key="5">
    <source>
        <dbReference type="ARBA" id="ARBA00022679"/>
    </source>
</evidence>
<dbReference type="SUPFAM" id="SSF55785">
    <property type="entry name" value="PYP-like sensor domain (PAS domain)"/>
    <property type="match status" value="5"/>
</dbReference>
<feature type="domain" description="PAC" evidence="13">
    <location>
        <begin position="1255"/>
        <end position="1307"/>
    </location>
</feature>
<dbReference type="InterPro" id="IPR001789">
    <property type="entry name" value="Sig_transdc_resp-reg_receiver"/>
</dbReference>
<dbReference type="InterPro" id="IPR003661">
    <property type="entry name" value="HisK_dim/P_dom"/>
</dbReference>
<protein>
    <recommendedName>
        <fullName evidence="3">histidine kinase</fullName>
        <ecNumber evidence="3">2.7.13.3</ecNumber>
    </recommendedName>
</protein>
<evidence type="ECO:0000256" key="3">
    <source>
        <dbReference type="ARBA" id="ARBA00012438"/>
    </source>
</evidence>
<feature type="coiled-coil region" evidence="8">
    <location>
        <begin position="1418"/>
        <end position="1452"/>
    </location>
</feature>
<comment type="caution">
    <text evidence="15">The sequence shown here is derived from an EMBL/GenBank/DDBJ whole genome shotgun (WGS) entry which is preliminary data.</text>
</comment>
<keyword evidence="9" id="KW-1133">Transmembrane helix</keyword>
<dbReference type="GO" id="GO:0000155">
    <property type="term" value="F:phosphorelay sensor kinase activity"/>
    <property type="evidence" value="ECO:0007669"/>
    <property type="project" value="InterPro"/>
</dbReference>
<dbReference type="InterPro" id="IPR000014">
    <property type="entry name" value="PAS"/>
</dbReference>
<dbReference type="PANTHER" id="PTHR43304">
    <property type="entry name" value="PHYTOCHROME-LIKE PROTEIN CPH1"/>
    <property type="match status" value="1"/>
</dbReference>
<dbReference type="SMART" id="SM00448">
    <property type="entry name" value="REC"/>
    <property type="match status" value="1"/>
</dbReference>
<proteinExistence type="predicted"/>
<evidence type="ECO:0000313" key="16">
    <source>
        <dbReference type="Proteomes" id="UP001296776"/>
    </source>
</evidence>
<feature type="transmembrane region" description="Helical" evidence="9">
    <location>
        <begin position="177"/>
        <end position="194"/>
    </location>
</feature>
<feature type="domain" description="PAC" evidence="13">
    <location>
        <begin position="946"/>
        <end position="998"/>
    </location>
</feature>
<dbReference type="Pfam" id="PF08447">
    <property type="entry name" value="PAS_3"/>
    <property type="match status" value="1"/>
</dbReference>
<keyword evidence="9" id="KW-0472">Membrane</keyword>
<reference evidence="15" key="2">
    <citation type="journal article" date="2020" name="Microorganisms">
        <title>Osmotic Adaptation and Compatible Solute Biosynthesis of Phototrophic Bacteria as Revealed from Genome Analyses.</title>
        <authorList>
            <person name="Imhoff J.F."/>
            <person name="Rahn T."/>
            <person name="Kunzel S."/>
            <person name="Keller A."/>
            <person name="Neulinger S.C."/>
        </authorList>
    </citation>
    <scope>NUCLEOTIDE SEQUENCE</scope>
    <source>
        <strain evidence="15">DSM 11080</strain>
    </source>
</reference>
<dbReference type="PROSITE" id="PS50112">
    <property type="entry name" value="PAS"/>
    <property type="match status" value="5"/>
</dbReference>
<dbReference type="EC" id="2.7.13.3" evidence="3"/>
<comment type="catalytic activity">
    <reaction evidence="1">
        <text>ATP + protein L-histidine = ADP + protein N-phospho-L-histidine.</text>
        <dbReference type="EC" id="2.7.13.3"/>
    </reaction>
</comment>
<feature type="domain" description="PAS" evidence="12">
    <location>
        <begin position="745"/>
        <end position="813"/>
    </location>
</feature>
<name>A0AAJ0U8S7_9GAMM</name>
<dbReference type="Pfam" id="PF08448">
    <property type="entry name" value="PAS_4"/>
    <property type="match status" value="3"/>
</dbReference>
<dbReference type="Pfam" id="PF02518">
    <property type="entry name" value="HATPase_c"/>
    <property type="match status" value="1"/>
</dbReference>
<dbReference type="InterPro" id="IPR001610">
    <property type="entry name" value="PAC"/>
</dbReference>
<dbReference type="Pfam" id="PF01590">
    <property type="entry name" value="GAF"/>
    <property type="match status" value="1"/>
</dbReference>
<dbReference type="SMART" id="SM00086">
    <property type="entry name" value="PAC"/>
    <property type="match status" value="5"/>
</dbReference>
<keyword evidence="5" id="KW-0808">Transferase</keyword>
<dbReference type="Pfam" id="PF13185">
    <property type="entry name" value="GAF_2"/>
    <property type="match status" value="1"/>
</dbReference>
<reference evidence="15" key="1">
    <citation type="submission" date="2017-08" db="EMBL/GenBank/DDBJ databases">
        <authorList>
            <person name="Imhoff J.F."/>
            <person name="Rahn T."/>
            <person name="Kuenzel S."/>
            <person name="Neulinger S.C."/>
        </authorList>
    </citation>
    <scope>NUCLEOTIDE SEQUENCE</scope>
    <source>
        <strain evidence="15">DSM 11080</strain>
    </source>
</reference>
<dbReference type="CDD" id="cd00156">
    <property type="entry name" value="REC"/>
    <property type="match status" value="1"/>
</dbReference>
<sequence length="1976" mass="219516">MRWHMRYRAQNAVGTGLGNDPGDREASLIQSVVSMKGARQLALVLTLMALGVLGNHFNLPLFFGVNIIFGSVAVWLALAWVGAPAAILVAIAAGAYTNVLWDHPYAFLIFVAEAGFVAGLGQLARHRGQDSPPLLWRVCLYWLLIGVPLVLVFYRFNLDMPPTQVVLIALKQSLNGIFNAALAQLILLSITLLWRQRLSLLLGQLLFSLLLTAMLMPAFTLLAWQNTDLRTGIETEMRNRLLWFADLARLRLEHSAADGITTTLTELEQSLAARLPTAAEPRLALQPAQTVPAKPSHVEGLSILMPGQEPPALMEQWREARYQVSLPVALGSATEQLTIEVSTTLIIDQLHEQIVRLLATLLALSMISALAAQQLSNLLTRPLQRLLDTAVQLPERITAGQTVAPLKPTPVREIQQLTGAITRMGERLAESFINLQQERDTVARQRTIRGIQAQTLLSLANEQASEAEVTRQLCELSEQALNGAHCAVVAPNAVGMLEVTVAPTLDTDAVHWINQSLRTGDRGCCLTRAYTEGTPQYISDLGSELDLAPPPGLASAVEPPALWCRPIAGRDQQSLGVFLILSDRPQGLGQLARELLETGANLAALAFETQRLEQHHRVLVDALSQANTGIVIARRRNQDDYSISYVNRGFEELTGYRTDEVLGRNCLFFHEKDDDDPEYAKVQAALQSGSRCRSTLRNQRKDGTTFWSALSLTPLHNAKGEVSHFVAVQQDVSALQHALEQVSHSESLLKEAQAITHLGSWCLDYTSGRLIWSDETYRLFGYRPQSIPASLDAFFAAVHPEDQEAVRAELKAAPLRPDGAYCVECRLRAIDGVERRMLNQGRVNFDAEGQPQNLTGTSLDVTEQRQVEAELRAQRERYRLVVDNLEDLIVRTDPEGRLEFVSPSYCKLFDRHEAELAGQDAFSNRLPADPQAKTKALNALQQPPHTHFAEHYVSTRKGWRWLQWVDRAIVDDSGQITGIVSLGRDITERKLAELDLLQREAIERELLDIATAFVLQTDQDVSGLIDQTLQRIGDFTQSDRTYLFQIEPDDSRMHNTHEWVAPGVTPMIEHLQDLPVEPFSATMRHMTSGKPVIVPRVADLDDDWAEEREILEFQGIQSVLLVPLMEGAHSGERLIGFIGFDAVYAPREWLAAEVRFLQVVANLMVGALARERIYRDLVQSQARYDQVARLSRSVAWEVDANGLYTYISPVIADLLGLQPEALIGKRHFYDLFPESERERLKGETLQYFEQKHTCEDFLNPICHADGSLVWVKTYGFPILNDDGSLRGFRGIDIDITDHYQAEQQLRASEARLSAIFNQAPLGIGITDRSGRFTLVNHTLATLLGREPDALLGMSIDEVTHPEDLPQEHRLHQQLLAGERTGFRITKRCIKPNGDLMWGDLRVLMIPQGDGEAPLPLGMLEDITEVVQANERRQQLEQELADYRHHLERLVNLSGQSLQLDTEAEALLELGCEGLQMDLGEFGLLQGEMHYRLRTAKATAEGLEQPPSMAQALVALDQQELGVPKPISAEQLSASSRKAGWRSGLLLALPWNGPNGEAETLVLNFWSREARPVFSDLHRELMRLIGQRLIALVYIEQVQRLMVASKERETIGHLASGIAHDFNNLLGVIDGNLQFLQTSLDQLPAHPAIKQYGEIIDETLSALGQAIVITSGMLSLSRAGGITITETPLEPALKELEHILFRVLPARIKLELKIAPAIHAETNTAFLQSALLNLALNARDAMPDGGHLSIQAKPRHWDGSEQLALGRLSPGEYVELRVADTGCGMNTETRQRLFEPLFSTKAEQRGHGLGMFMVQEFVLRSGAGLQVESQPGLGSVFRLLLPTGQPSTAHAAPATSALEAKDGKPHRILVVDDDPRVRETVSRLLHTLDIDSEMAEDALDCLERLNLDPEFDLVLTDLAMPQMDGVELCELLNDLYPEIRVILMSGQNPANFGLERLQHQPSVLPKPISLERLRQAL</sequence>
<dbReference type="PRINTS" id="PR00344">
    <property type="entry name" value="BCTRLSENSOR"/>
</dbReference>
<keyword evidence="9" id="KW-0812">Transmembrane</keyword>
<feature type="modified residue" description="4-aspartylphosphate" evidence="7">
    <location>
        <position position="1916"/>
    </location>
</feature>
<dbReference type="InterPro" id="IPR011006">
    <property type="entry name" value="CheY-like_superfamily"/>
</dbReference>
<dbReference type="InterPro" id="IPR052162">
    <property type="entry name" value="Sensor_kinase/Photoreceptor"/>
</dbReference>
<feature type="transmembrane region" description="Helical" evidence="9">
    <location>
        <begin position="200"/>
        <end position="224"/>
    </location>
</feature>
<evidence type="ECO:0000256" key="1">
    <source>
        <dbReference type="ARBA" id="ARBA00000085"/>
    </source>
</evidence>
<dbReference type="InterPro" id="IPR013655">
    <property type="entry name" value="PAS_fold_3"/>
</dbReference>
<dbReference type="Proteomes" id="UP001296776">
    <property type="component" value="Unassembled WGS sequence"/>
</dbReference>
<feature type="domain" description="PAS" evidence="12">
    <location>
        <begin position="1180"/>
        <end position="1251"/>
    </location>
</feature>
<feature type="domain" description="PAC" evidence="13">
    <location>
        <begin position="692"/>
        <end position="744"/>
    </location>
</feature>
<keyword evidence="4 7" id="KW-0597">Phosphoprotein</keyword>
<evidence type="ECO:0000259" key="11">
    <source>
        <dbReference type="PROSITE" id="PS50110"/>
    </source>
</evidence>
<dbReference type="Gene3D" id="3.30.450.40">
    <property type="match status" value="2"/>
</dbReference>
<feature type="transmembrane region" description="Helical" evidence="9">
    <location>
        <begin position="67"/>
        <end position="93"/>
    </location>
</feature>
<accession>A0AAJ0U8S7</accession>
<dbReference type="CDD" id="cd00130">
    <property type="entry name" value="PAS"/>
    <property type="match status" value="4"/>
</dbReference>
<feature type="domain" description="PAC" evidence="13">
    <location>
        <begin position="821"/>
        <end position="873"/>
    </location>
</feature>
<feature type="transmembrane region" description="Helical" evidence="9">
    <location>
        <begin position="135"/>
        <end position="156"/>
    </location>
</feature>
<dbReference type="InterPro" id="IPR036890">
    <property type="entry name" value="HATPase_C_sf"/>
</dbReference>
<dbReference type="PROSITE" id="PS50109">
    <property type="entry name" value="HIS_KIN"/>
    <property type="match status" value="1"/>
</dbReference>
<keyword evidence="6" id="KW-0418">Kinase</keyword>
<keyword evidence="16" id="KW-1185">Reference proteome</keyword>
<dbReference type="EMBL" id="NRSJ01000053">
    <property type="protein sequence ID" value="MBK1706855.1"/>
    <property type="molecule type" value="Genomic_DNA"/>
</dbReference>
<evidence type="ECO:0000256" key="2">
    <source>
        <dbReference type="ARBA" id="ARBA00004370"/>
    </source>
</evidence>
<dbReference type="Gene3D" id="6.10.340.10">
    <property type="match status" value="1"/>
</dbReference>
<dbReference type="Gene3D" id="2.10.70.100">
    <property type="match status" value="1"/>
</dbReference>
<dbReference type="PROSITE" id="PS50110">
    <property type="entry name" value="RESPONSE_REGULATORY"/>
    <property type="match status" value="1"/>
</dbReference>
<dbReference type="InterPro" id="IPR035965">
    <property type="entry name" value="PAS-like_dom_sf"/>
</dbReference>
<evidence type="ECO:0000256" key="7">
    <source>
        <dbReference type="PROSITE-ProRule" id="PRU00169"/>
    </source>
</evidence>
<dbReference type="InterPro" id="IPR003660">
    <property type="entry name" value="HAMP_dom"/>
</dbReference>
<gene>
    <name evidence="15" type="ORF">CKO40_20500</name>
</gene>
<evidence type="ECO:0000256" key="8">
    <source>
        <dbReference type="SAM" id="Coils"/>
    </source>
</evidence>
<dbReference type="InterPro" id="IPR013656">
    <property type="entry name" value="PAS_4"/>
</dbReference>
<dbReference type="InterPro" id="IPR005467">
    <property type="entry name" value="His_kinase_dom"/>
</dbReference>
<dbReference type="Pfam" id="PF00072">
    <property type="entry name" value="Response_reg"/>
    <property type="match status" value="1"/>
</dbReference>
<evidence type="ECO:0000259" key="12">
    <source>
        <dbReference type="PROSITE" id="PS50112"/>
    </source>
</evidence>
<dbReference type="InterPro" id="IPR003018">
    <property type="entry name" value="GAF"/>
</dbReference>
<dbReference type="Gene3D" id="3.30.565.10">
    <property type="entry name" value="Histidine kinase-like ATPase, C-terminal domain"/>
    <property type="match status" value="1"/>
</dbReference>
<feature type="domain" description="PAC" evidence="13">
    <location>
        <begin position="1378"/>
        <end position="1434"/>
    </location>
</feature>
<evidence type="ECO:0000259" key="13">
    <source>
        <dbReference type="PROSITE" id="PS50113"/>
    </source>
</evidence>
<dbReference type="SMART" id="SM00387">
    <property type="entry name" value="HATPase_c"/>
    <property type="match status" value="1"/>
</dbReference>